<accession>A0ABT7XQ64</accession>
<dbReference type="RefSeq" id="WP_289830591.1">
    <property type="nucleotide sequence ID" value="NZ_JAUEDK010000024.1"/>
</dbReference>
<dbReference type="EMBL" id="JAUEDK010000024">
    <property type="protein sequence ID" value="MDN0075946.1"/>
    <property type="molecule type" value="Genomic_DNA"/>
</dbReference>
<evidence type="ECO:0000313" key="2">
    <source>
        <dbReference type="EMBL" id="MDN0075946.1"/>
    </source>
</evidence>
<gene>
    <name evidence="2" type="ORF">QU481_13725</name>
</gene>
<protein>
    <submittedName>
        <fullName evidence="2">DUF2818 family protein</fullName>
    </submittedName>
</protein>
<feature type="transmembrane region" description="Helical" evidence="1">
    <location>
        <begin position="69"/>
        <end position="93"/>
    </location>
</feature>
<sequence length="99" mass="11320">MEVSVITLLIVAVLAANLPFVSNRLACIKTIGRKHFGWQLLELVVLFLLVGGLARLMEARLGPVHEQHWQFYVTTFALFLVFAFPGFVMRHFWKRPHSG</sequence>
<keyword evidence="3" id="KW-1185">Reference proteome</keyword>
<feature type="transmembrane region" description="Helical" evidence="1">
    <location>
        <begin position="36"/>
        <end position="57"/>
    </location>
</feature>
<name>A0ABT7XQ64_9NEIS</name>
<keyword evidence="1" id="KW-0812">Transmembrane</keyword>
<reference evidence="2" key="1">
    <citation type="submission" date="2023-06" db="EMBL/GenBank/DDBJ databases">
        <authorList>
            <person name="Zhang S."/>
        </authorList>
    </citation>
    <scope>NUCLEOTIDE SEQUENCE</scope>
    <source>
        <strain evidence="2">SG2303</strain>
    </source>
</reference>
<dbReference type="Proteomes" id="UP001168540">
    <property type="component" value="Unassembled WGS sequence"/>
</dbReference>
<evidence type="ECO:0000313" key="3">
    <source>
        <dbReference type="Proteomes" id="UP001168540"/>
    </source>
</evidence>
<evidence type="ECO:0000256" key="1">
    <source>
        <dbReference type="SAM" id="Phobius"/>
    </source>
</evidence>
<dbReference type="Pfam" id="PF10993">
    <property type="entry name" value="DUF2818"/>
    <property type="match status" value="1"/>
</dbReference>
<comment type="caution">
    <text evidence="2">The sequence shown here is derived from an EMBL/GenBank/DDBJ whole genome shotgun (WGS) entry which is preliminary data.</text>
</comment>
<keyword evidence="1" id="KW-1133">Transmembrane helix</keyword>
<organism evidence="2 3">
    <name type="scientific">Crenobacter oryzisoli</name>
    <dbReference type="NCBI Taxonomy" id="3056844"/>
    <lineage>
        <taxon>Bacteria</taxon>
        <taxon>Pseudomonadati</taxon>
        <taxon>Pseudomonadota</taxon>
        <taxon>Betaproteobacteria</taxon>
        <taxon>Neisseriales</taxon>
        <taxon>Neisseriaceae</taxon>
        <taxon>Crenobacter</taxon>
    </lineage>
</organism>
<dbReference type="InterPro" id="IPR016768">
    <property type="entry name" value="UCP019883"/>
</dbReference>
<proteinExistence type="predicted"/>
<keyword evidence="1" id="KW-0472">Membrane</keyword>
<dbReference type="PIRSF" id="PIRSF019883">
    <property type="entry name" value="UCP019883"/>
    <property type="match status" value="1"/>
</dbReference>